<evidence type="ECO:0000313" key="4">
    <source>
        <dbReference type="Proteomes" id="UP001154282"/>
    </source>
</evidence>
<dbReference type="GO" id="GO:0008270">
    <property type="term" value="F:zinc ion binding"/>
    <property type="evidence" value="ECO:0007669"/>
    <property type="project" value="InterPro"/>
</dbReference>
<feature type="domain" description="DYW" evidence="2">
    <location>
        <begin position="71"/>
        <end position="154"/>
    </location>
</feature>
<dbReference type="Pfam" id="PF14432">
    <property type="entry name" value="DYW_deaminase"/>
    <property type="match status" value="1"/>
</dbReference>
<dbReference type="InterPro" id="IPR046960">
    <property type="entry name" value="PPR_At4g14850-like_plant"/>
</dbReference>
<dbReference type="GO" id="GO:0009451">
    <property type="term" value="P:RNA modification"/>
    <property type="evidence" value="ECO:0007669"/>
    <property type="project" value="InterPro"/>
</dbReference>
<reference evidence="3" key="1">
    <citation type="submission" date="2022-08" db="EMBL/GenBank/DDBJ databases">
        <authorList>
            <person name="Gutierrez-Valencia J."/>
        </authorList>
    </citation>
    <scope>NUCLEOTIDE SEQUENCE</scope>
</reference>
<dbReference type="GO" id="GO:0003723">
    <property type="term" value="F:RNA binding"/>
    <property type="evidence" value="ECO:0007669"/>
    <property type="project" value="InterPro"/>
</dbReference>
<dbReference type="EMBL" id="CAMGYJ010000004">
    <property type="protein sequence ID" value="CAI0405458.1"/>
    <property type="molecule type" value="Genomic_DNA"/>
</dbReference>
<evidence type="ECO:0000256" key="1">
    <source>
        <dbReference type="ARBA" id="ARBA00006643"/>
    </source>
</evidence>
<dbReference type="InterPro" id="IPR011990">
    <property type="entry name" value="TPR-like_helical_dom_sf"/>
</dbReference>
<evidence type="ECO:0000259" key="2">
    <source>
        <dbReference type="Pfam" id="PF14432"/>
    </source>
</evidence>
<sequence>MIDLLSRAGKLGEAKRLIETMPFTPGMAAWATLLGACRKHGKMELAEIAANELLQLEPTNATPYVVLANMYTDFGEGEKETRLRHHSEKLAVAFGLLSTTDGAPIVVMKNLRICGDCHNAMKYISQISCRKITVRDANRFHCFERGNCSCGDYW</sequence>
<keyword evidence="4" id="KW-1185">Reference proteome</keyword>
<proteinExistence type="inferred from homology"/>
<dbReference type="Proteomes" id="UP001154282">
    <property type="component" value="Unassembled WGS sequence"/>
</dbReference>
<name>A0AAV0J6B2_9ROSI</name>
<accession>A0AAV0J6B2</accession>
<dbReference type="InterPro" id="IPR032867">
    <property type="entry name" value="DYW_dom"/>
</dbReference>
<organism evidence="3 4">
    <name type="scientific">Linum tenue</name>
    <dbReference type="NCBI Taxonomy" id="586396"/>
    <lineage>
        <taxon>Eukaryota</taxon>
        <taxon>Viridiplantae</taxon>
        <taxon>Streptophyta</taxon>
        <taxon>Embryophyta</taxon>
        <taxon>Tracheophyta</taxon>
        <taxon>Spermatophyta</taxon>
        <taxon>Magnoliopsida</taxon>
        <taxon>eudicotyledons</taxon>
        <taxon>Gunneridae</taxon>
        <taxon>Pentapetalae</taxon>
        <taxon>rosids</taxon>
        <taxon>fabids</taxon>
        <taxon>Malpighiales</taxon>
        <taxon>Linaceae</taxon>
        <taxon>Linum</taxon>
    </lineage>
</organism>
<protein>
    <recommendedName>
        <fullName evidence="2">DYW domain-containing protein</fullName>
    </recommendedName>
</protein>
<dbReference type="PANTHER" id="PTHR47926:SF505">
    <property type="entry name" value="PENTATRICOPEPTIDE REPEAT (PPR) SUPERFAMILY PROTEIN"/>
    <property type="match status" value="1"/>
</dbReference>
<dbReference type="PANTHER" id="PTHR47926">
    <property type="entry name" value="PENTATRICOPEPTIDE REPEAT-CONTAINING PROTEIN"/>
    <property type="match status" value="1"/>
</dbReference>
<gene>
    <name evidence="3" type="ORF">LITE_LOCUS12880</name>
</gene>
<comment type="caution">
    <text evidence="3">The sequence shown here is derived from an EMBL/GenBank/DDBJ whole genome shotgun (WGS) entry which is preliminary data.</text>
</comment>
<dbReference type="AlphaFoldDB" id="A0AAV0J6B2"/>
<dbReference type="Gene3D" id="1.25.40.10">
    <property type="entry name" value="Tetratricopeptide repeat domain"/>
    <property type="match status" value="1"/>
</dbReference>
<comment type="similarity">
    <text evidence="1">Belongs to the PPR family. PCMP-H subfamily.</text>
</comment>
<evidence type="ECO:0000313" key="3">
    <source>
        <dbReference type="EMBL" id="CAI0405458.1"/>
    </source>
</evidence>